<feature type="region of interest" description="Disordered" evidence="6">
    <location>
        <begin position="159"/>
        <end position="256"/>
    </location>
</feature>
<evidence type="ECO:0000256" key="2">
    <source>
        <dbReference type="ARBA" id="ARBA00022723"/>
    </source>
</evidence>
<dbReference type="InterPro" id="IPR013087">
    <property type="entry name" value="Znf_C2H2_type"/>
</dbReference>
<keyword evidence="9" id="KW-1185">Reference proteome</keyword>
<dbReference type="GO" id="GO:0045892">
    <property type="term" value="P:negative regulation of DNA-templated transcription"/>
    <property type="evidence" value="ECO:0007669"/>
    <property type="project" value="TreeGrafter"/>
</dbReference>
<dbReference type="Proteomes" id="UP000078200">
    <property type="component" value="Unassembled WGS sequence"/>
</dbReference>
<keyword evidence="4" id="KW-0862">Zinc</keyword>
<feature type="compositionally biased region" description="Polar residues" evidence="6">
    <location>
        <begin position="159"/>
        <end position="169"/>
    </location>
</feature>
<sequence length="567" mass="59444">MTFKSVFCFVHTSKQFQSTICKSIQIINAVLAANLLLHHIISLMSSSYCTVGSQFLLDTKSSPLALLAQTCSAIGADTTNPKLLAANIEKATKAHKSSMSLDNRDKLSPLSNHSSVSTGSVEQQQIKSSFKPYESNNNHIRLEMTTTGAASTGVIEAEQATNLSQSSSSHRVKTPKTSNNSTNGGGGSFASLHQNGQTRCDSNQSATSQRESPAMINGNLRRTPSSLNGGDLGQRTATNSPANQQRSTSKDGTRNGIVNTTASVVDSSISPQQVHNNSTRLPSTADAAALAAASKEANYAKVLHAASSANSQVNSNAAYYQSYAAATGGMAYPMELMAASALMSPHHPMFKAAALNPYLNYARLKGLEMSPNICRDPYCTGCPANPHFLNKAAGQPCPAGCPQCDRESLNKSGVAGSSSSNAAAAAVAASSYHAQLAALAAASQMPYVCSWIGGDTPYCGKRFSTSDELFQHLRTHTASLPDSVLSAAAAGGIPPNHPLFSRTYPTPPLSPLSAARYHPYGKPSMLPPSLAPSAASLASLQMPPHPALAQYFSPYALYGPRMGSSHP</sequence>
<feature type="compositionally biased region" description="Polar residues" evidence="6">
    <location>
        <begin position="191"/>
        <end position="211"/>
    </location>
</feature>
<dbReference type="GO" id="GO:0005634">
    <property type="term" value="C:nucleus"/>
    <property type="evidence" value="ECO:0007669"/>
    <property type="project" value="TreeGrafter"/>
</dbReference>
<feature type="region of interest" description="Disordered" evidence="6">
    <location>
        <begin position="94"/>
        <end position="134"/>
    </location>
</feature>
<name>A0A1A9ULS0_GLOAU</name>
<protein>
    <recommendedName>
        <fullName evidence="7">C2H2-type domain-containing protein</fullName>
    </recommendedName>
</protein>
<evidence type="ECO:0000256" key="3">
    <source>
        <dbReference type="ARBA" id="ARBA00022771"/>
    </source>
</evidence>
<comment type="similarity">
    <text evidence="1">Belongs to the Elbow/Noc family.</text>
</comment>
<evidence type="ECO:0000313" key="9">
    <source>
        <dbReference type="Proteomes" id="UP000078200"/>
    </source>
</evidence>
<organism evidence="8 9">
    <name type="scientific">Glossina austeni</name>
    <name type="common">Savannah tsetse fly</name>
    <dbReference type="NCBI Taxonomy" id="7395"/>
    <lineage>
        <taxon>Eukaryota</taxon>
        <taxon>Metazoa</taxon>
        <taxon>Ecdysozoa</taxon>
        <taxon>Arthropoda</taxon>
        <taxon>Hexapoda</taxon>
        <taxon>Insecta</taxon>
        <taxon>Pterygota</taxon>
        <taxon>Neoptera</taxon>
        <taxon>Endopterygota</taxon>
        <taxon>Diptera</taxon>
        <taxon>Brachycera</taxon>
        <taxon>Muscomorpha</taxon>
        <taxon>Hippoboscoidea</taxon>
        <taxon>Glossinidae</taxon>
        <taxon>Glossina</taxon>
    </lineage>
</organism>
<dbReference type="PANTHER" id="PTHR12522:SF4">
    <property type="entry name" value="ZINC FINGER PROTEIN ELBOW"/>
    <property type="match status" value="1"/>
</dbReference>
<dbReference type="AlphaFoldDB" id="A0A1A9ULS0"/>
<dbReference type="SUPFAM" id="SSF57667">
    <property type="entry name" value="beta-beta-alpha zinc fingers"/>
    <property type="match status" value="1"/>
</dbReference>
<evidence type="ECO:0000256" key="1">
    <source>
        <dbReference type="ARBA" id="ARBA00010144"/>
    </source>
</evidence>
<dbReference type="PANTHER" id="PTHR12522">
    <property type="entry name" value="ZINC-FINGER PROTEIN NOLZ1-RELATED"/>
    <property type="match status" value="1"/>
</dbReference>
<keyword evidence="2" id="KW-0479">Metal-binding</keyword>
<feature type="domain" description="C2H2-type" evidence="7">
    <location>
        <begin position="447"/>
        <end position="481"/>
    </location>
</feature>
<dbReference type="STRING" id="7395.A0A1A9ULS0"/>
<dbReference type="PROSITE" id="PS50157">
    <property type="entry name" value="ZINC_FINGER_C2H2_2"/>
    <property type="match status" value="1"/>
</dbReference>
<evidence type="ECO:0000256" key="4">
    <source>
        <dbReference type="ARBA" id="ARBA00022833"/>
    </source>
</evidence>
<feature type="compositionally biased region" description="Polar residues" evidence="6">
    <location>
        <begin position="235"/>
        <end position="247"/>
    </location>
</feature>
<evidence type="ECO:0000256" key="6">
    <source>
        <dbReference type="SAM" id="MobiDB-lite"/>
    </source>
</evidence>
<reference evidence="8" key="1">
    <citation type="submission" date="2020-05" db="UniProtKB">
        <authorList>
            <consortium name="EnsemblMetazoa"/>
        </authorList>
    </citation>
    <scope>IDENTIFICATION</scope>
    <source>
        <strain evidence="8">TTRI</strain>
    </source>
</reference>
<dbReference type="InterPro" id="IPR036236">
    <property type="entry name" value="Znf_C2H2_sf"/>
</dbReference>
<accession>A0A1A9ULS0</accession>
<dbReference type="GO" id="GO:0008270">
    <property type="term" value="F:zinc ion binding"/>
    <property type="evidence" value="ECO:0007669"/>
    <property type="project" value="UniProtKB-KW"/>
</dbReference>
<keyword evidence="3 5" id="KW-0863">Zinc-finger</keyword>
<dbReference type="InterPro" id="IPR051520">
    <property type="entry name" value="Elbow/Noc_ZnFinger"/>
</dbReference>
<evidence type="ECO:0000259" key="7">
    <source>
        <dbReference type="PROSITE" id="PS50157"/>
    </source>
</evidence>
<proteinExistence type="inferred from homology"/>
<evidence type="ECO:0000313" key="8">
    <source>
        <dbReference type="EnsemblMetazoa" id="GAUT008604-PA"/>
    </source>
</evidence>
<evidence type="ECO:0000256" key="5">
    <source>
        <dbReference type="PROSITE-ProRule" id="PRU00042"/>
    </source>
</evidence>
<feature type="compositionally biased region" description="Polar residues" evidence="6">
    <location>
        <begin position="109"/>
        <end position="134"/>
    </location>
</feature>
<dbReference type="VEuPathDB" id="VectorBase:GAUT008604"/>
<dbReference type="EnsemblMetazoa" id="GAUT008604-RA">
    <property type="protein sequence ID" value="GAUT008604-PA"/>
    <property type="gene ID" value="GAUT008604"/>
</dbReference>
<dbReference type="Gene3D" id="3.30.160.60">
    <property type="entry name" value="Classic Zinc Finger"/>
    <property type="match status" value="1"/>
</dbReference>